<keyword evidence="2" id="KW-0963">Cytoplasm</keyword>
<evidence type="ECO:0000256" key="2">
    <source>
        <dbReference type="ARBA" id="ARBA00022490"/>
    </source>
</evidence>
<comment type="caution">
    <text evidence="7">The sequence shown here is derived from an EMBL/GenBank/DDBJ whole genome shotgun (WGS) entry which is preliminary data.</text>
</comment>
<dbReference type="EMBL" id="JASJUT010000011">
    <property type="protein sequence ID" value="MDK2597628.1"/>
    <property type="molecule type" value="Genomic_DNA"/>
</dbReference>
<keyword evidence="5" id="KW-0804">Transcription</keyword>
<dbReference type="Gene3D" id="1.10.10.10">
    <property type="entry name" value="Winged helix-like DNA-binding domain superfamily/Winged helix DNA-binding domain"/>
    <property type="match status" value="1"/>
</dbReference>
<reference evidence="7 8" key="1">
    <citation type="submission" date="2023-05" db="EMBL/GenBank/DDBJ databases">
        <title>Pseudoalteromonas ardens sp. nov., Pseudoalteromonas obscura sp. nov., and Pseudoalteromonas umbrosa sp. nov., isolated from the coral Montipora capitata.</title>
        <authorList>
            <person name="Thomas E.M."/>
            <person name="Smith E.M."/>
            <person name="Papke E."/>
            <person name="Shlafstein M.D."/>
            <person name="Oline D.K."/>
            <person name="Videau P."/>
            <person name="Saw J.H."/>
            <person name="Strangman W.K."/>
            <person name="Ushijima B."/>
        </authorList>
    </citation>
    <scope>NUCLEOTIDE SEQUENCE [LARGE SCALE GENOMIC DNA]</scope>
    <source>
        <strain evidence="7 8">P94</strain>
    </source>
</reference>
<dbReference type="InterPro" id="IPR000835">
    <property type="entry name" value="HTH_MarR-typ"/>
</dbReference>
<comment type="subcellular location">
    <subcellularLocation>
        <location evidence="1">Cytoplasm</location>
    </subcellularLocation>
</comment>
<evidence type="ECO:0000259" key="6">
    <source>
        <dbReference type="PROSITE" id="PS50995"/>
    </source>
</evidence>
<protein>
    <submittedName>
        <fullName evidence="7">MarR family transcriptional regulator</fullName>
    </submittedName>
</protein>
<accession>A0ABT7ERJ8</accession>
<evidence type="ECO:0000256" key="4">
    <source>
        <dbReference type="ARBA" id="ARBA00023125"/>
    </source>
</evidence>
<evidence type="ECO:0000256" key="3">
    <source>
        <dbReference type="ARBA" id="ARBA00023015"/>
    </source>
</evidence>
<dbReference type="SUPFAM" id="SSF46785">
    <property type="entry name" value="Winged helix' DNA-binding domain"/>
    <property type="match status" value="1"/>
</dbReference>
<dbReference type="Proteomes" id="UP001231915">
    <property type="component" value="Unassembled WGS sequence"/>
</dbReference>
<evidence type="ECO:0000313" key="7">
    <source>
        <dbReference type="EMBL" id="MDK2597628.1"/>
    </source>
</evidence>
<dbReference type="InterPro" id="IPR036388">
    <property type="entry name" value="WH-like_DNA-bd_sf"/>
</dbReference>
<organism evidence="7 8">
    <name type="scientific">Pseudoalteromonas obscura</name>
    <dbReference type="NCBI Taxonomy" id="3048491"/>
    <lineage>
        <taxon>Bacteria</taxon>
        <taxon>Pseudomonadati</taxon>
        <taxon>Pseudomonadota</taxon>
        <taxon>Gammaproteobacteria</taxon>
        <taxon>Alteromonadales</taxon>
        <taxon>Pseudoalteromonadaceae</taxon>
        <taxon>Pseudoalteromonas</taxon>
    </lineage>
</organism>
<proteinExistence type="predicted"/>
<evidence type="ECO:0000256" key="5">
    <source>
        <dbReference type="ARBA" id="ARBA00023163"/>
    </source>
</evidence>
<dbReference type="PANTHER" id="PTHR33164">
    <property type="entry name" value="TRANSCRIPTIONAL REGULATOR, MARR FAMILY"/>
    <property type="match status" value="1"/>
</dbReference>
<feature type="domain" description="HTH marR-type" evidence="6">
    <location>
        <begin position="11"/>
        <end position="141"/>
    </location>
</feature>
<name>A0ABT7ERJ8_9GAMM</name>
<keyword evidence="8" id="KW-1185">Reference proteome</keyword>
<keyword evidence="4" id="KW-0238">DNA-binding</keyword>
<evidence type="ECO:0000313" key="8">
    <source>
        <dbReference type="Proteomes" id="UP001231915"/>
    </source>
</evidence>
<dbReference type="InterPro" id="IPR039422">
    <property type="entry name" value="MarR/SlyA-like"/>
</dbReference>
<keyword evidence="3" id="KW-0805">Transcription regulation</keyword>
<sequence>MSDKFPELNLDNQLCFSLYAASRHVTRLYQPILKKYELTYPQYIVLLILWQQDGLLVKEIGKRAQLKSNTLTPLLKRLEQGNLLKRERDTEDERQCYVYLTEKGKSLETQCACIPSQMLKQTDMSLEKILELKQLLDQLIQLQEPHGK</sequence>
<dbReference type="SMART" id="SM00347">
    <property type="entry name" value="HTH_MARR"/>
    <property type="match status" value="1"/>
</dbReference>
<evidence type="ECO:0000256" key="1">
    <source>
        <dbReference type="ARBA" id="ARBA00004496"/>
    </source>
</evidence>
<dbReference type="InterPro" id="IPR055166">
    <property type="entry name" value="Transc_reg_Sar_Rot_HTH"/>
</dbReference>
<dbReference type="PROSITE" id="PS50995">
    <property type="entry name" value="HTH_MARR_2"/>
    <property type="match status" value="1"/>
</dbReference>
<dbReference type="InterPro" id="IPR036390">
    <property type="entry name" value="WH_DNA-bd_sf"/>
</dbReference>
<dbReference type="Pfam" id="PF22381">
    <property type="entry name" value="Staph_reg_Sar_Rot"/>
    <property type="match status" value="1"/>
</dbReference>
<dbReference type="RefSeq" id="WP_284138397.1">
    <property type="nucleotide sequence ID" value="NZ_JASJUT010000011.1"/>
</dbReference>
<dbReference type="PANTHER" id="PTHR33164:SF5">
    <property type="entry name" value="ORGANIC HYDROPEROXIDE RESISTANCE TRANSCRIPTIONAL REGULATOR"/>
    <property type="match status" value="1"/>
</dbReference>
<gene>
    <name evidence="7" type="ORF">QNM18_21435</name>
</gene>